<evidence type="ECO:0000313" key="6">
    <source>
        <dbReference type="Proteomes" id="UP000000488"/>
    </source>
</evidence>
<dbReference type="Gene3D" id="3.30.230.10">
    <property type="match status" value="1"/>
</dbReference>
<dbReference type="STRING" id="483219.LILAB_01520"/>
<dbReference type="Pfam" id="PF13541">
    <property type="entry name" value="ChlI"/>
    <property type="match status" value="1"/>
</dbReference>
<evidence type="ECO:0000313" key="5">
    <source>
        <dbReference type="EMBL" id="AEI62235.1"/>
    </source>
</evidence>
<dbReference type="InterPro" id="IPR045006">
    <property type="entry name" value="CHLI-like"/>
</dbReference>
<dbReference type="eggNOG" id="COG0606">
    <property type="taxonomic scope" value="Bacteria"/>
</dbReference>
<protein>
    <submittedName>
        <fullName evidence="5">Mg-chelatase subunits D/I family, ComM subfamily protein</fullName>
    </submittedName>
</protein>
<dbReference type="EMBL" id="CP002830">
    <property type="protein sequence ID" value="AEI62235.1"/>
    <property type="molecule type" value="Genomic_DNA"/>
</dbReference>
<evidence type="ECO:0000256" key="3">
    <source>
        <dbReference type="SAM" id="MobiDB-lite"/>
    </source>
</evidence>
<evidence type="ECO:0000259" key="4">
    <source>
        <dbReference type="SMART" id="SM00382"/>
    </source>
</evidence>
<dbReference type="SUPFAM" id="SSF54211">
    <property type="entry name" value="Ribosomal protein S5 domain 2-like"/>
    <property type="match status" value="1"/>
</dbReference>
<dbReference type="Pfam" id="PF13335">
    <property type="entry name" value="Mg_chelatase_C"/>
    <property type="match status" value="1"/>
</dbReference>
<dbReference type="CDD" id="cd00009">
    <property type="entry name" value="AAA"/>
    <property type="match status" value="1"/>
</dbReference>
<dbReference type="InterPro" id="IPR014721">
    <property type="entry name" value="Ribsml_uS5_D2-typ_fold_subgr"/>
</dbReference>
<sequence length="643" mass="69348">MGIDVVVVECEVDMALGLPYFNVVGQAEGAVRESKVRVISALKNTGFELPQKRITVNLAPADLKKEGAAFELPIALGVLAAAKLMDEAPLGRLLFGGELSLDGGLRPIKGVLPLAVAALNGGFEGVMVPLANAAEAALVEGLRVFPVRTLREAVDHLTGACAITPYERQREPSLLPPTGQMPDMSDVRGQADLKLALEIAAAGGHNVLMSGPPGSGKTMLARRLPGILPEMTFAEAMEVTKVYSVLGLLGEGHALMRERPFRAPHHTLSDAGLVGGGPSARPGELSLAHNGVLFLDELPALRRNVLAGGHNVLMSGPPGSGKTMLARRLPGILPEMTFAEAMEVTKVYSVLGLLGEGHALMRERPFRAPHHTLSDAGLVGGGPSARPGELSLAHNGVLFLDELPEFRRNVLEVLRQPMEEGVIHLARANQNITYPCRVMLVAAMNPCPCGYYNVPNRPCTCGEQRVFDYLTRVSGPLLDRIDISIQTRPVEYHHMARSTVQEPSSRYYRERAQAARERQRARYRDEPGLHCNAQLPAHLLRRYCGMSERAEAMLQQAVRMYGLSARAHDRIVKLALTRADLEGHGRIEQSDMQLAINCRMLDRRGAAQGKLHGSRPAPPSGDAAWRAVAGPSGRASPLEDLDG</sequence>
<feature type="domain" description="AAA+ ATPase" evidence="4">
    <location>
        <begin position="203"/>
        <end position="304"/>
    </location>
</feature>
<proteinExistence type="predicted"/>
<dbReference type="AlphaFoldDB" id="F8CCI1"/>
<organism evidence="5 6">
    <name type="scientific">Myxococcus fulvus (strain ATCC BAA-855 / HW-1)</name>
    <dbReference type="NCBI Taxonomy" id="483219"/>
    <lineage>
        <taxon>Bacteria</taxon>
        <taxon>Pseudomonadati</taxon>
        <taxon>Myxococcota</taxon>
        <taxon>Myxococcia</taxon>
        <taxon>Myxococcales</taxon>
        <taxon>Cystobacterineae</taxon>
        <taxon>Myxococcaceae</taxon>
        <taxon>Myxococcus</taxon>
    </lineage>
</organism>
<dbReference type="InterPro" id="IPR025158">
    <property type="entry name" value="Mg_chelat-rel_C"/>
</dbReference>
<dbReference type="SMART" id="SM00382">
    <property type="entry name" value="AAA"/>
    <property type="match status" value="2"/>
</dbReference>
<dbReference type="GO" id="GO:0003677">
    <property type="term" value="F:DNA binding"/>
    <property type="evidence" value="ECO:0007669"/>
    <property type="project" value="InterPro"/>
</dbReference>
<dbReference type="GO" id="GO:0005524">
    <property type="term" value="F:ATP binding"/>
    <property type="evidence" value="ECO:0007669"/>
    <property type="project" value="UniProtKB-KW"/>
</dbReference>
<evidence type="ECO:0000256" key="2">
    <source>
        <dbReference type="ARBA" id="ARBA00022840"/>
    </source>
</evidence>
<dbReference type="SUPFAM" id="SSF52540">
    <property type="entry name" value="P-loop containing nucleoside triphosphate hydrolases"/>
    <property type="match status" value="2"/>
</dbReference>
<dbReference type="InterPro" id="IPR003593">
    <property type="entry name" value="AAA+_ATPase"/>
</dbReference>
<reference evidence="5 6" key="1">
    <citation type="journal article" date="2011" name="J. Bacteriol.">
        <title>Genome sequence of the halotolerant marine bacterium Myxococcus fulvus HW-1.</title>
        <authorList>
            <person name="Li Z.F."/>
            <person name="Li X."/>
            <person name="Liu H."/>
            <person name="Liu X."/>
            <person name="Han K."/>
            <person name="Wu Z.H."/>
            <person name="Hu W."/>
            <person name="Li F.F."/>
            <person name="Li Y.Z."/>
        </authorList>
    </citation>
    <scope>NUCLEOTIDE SEQUENCE [LARGE SCALE GENOMIC DNA]</scope>
    <source>
        <strain evidence="6">ATCC BAA-855 / HW-1</strain>
    </source>
</reference>
<keyword evidence="1" id="KW-0547">Nucleotide-binding</keyword>
<feature type="domain" description="AAA+ ATPase" evidence="4">
    <location>
        <begin position="308"/>
        <end position="491"/>
    </location>
</feature>
<dbReference type="Pfam" id="PF01078">
    <property type="entry name" value="Mg_chelatase"/>
    <property type="match status" value="1"/>
</dbReference>
<dbReference type="HOGENOM" id="CLU_026145_1_0_7"/>
<gene>
    <name evidence="5" type="ordered locus">LILAB_01520</name>
</gene>
<dbReference type="KEGG" id="mfu:LILAB_01520"/>
<dbReference type="Proteomes" id="UP000000488">
    <property type="component" value="Chromosome"/>
</dbReference>
<dbReference type="PANTHER" id="PTHR32039">
    <property type="entry name" value="MAGNESIUM-CHELATASE SUBUNIT CHLI"/>
    <property type="match status" value="1"/>
</dbReference>
<feature type="region of interest" description="Disordered" evidence="3">
    <location>
        <begin position="607"/>
        <end position="643"/>
    </location>
</feature>
<dbReference type="PRINTS" id="PR01657">
    <property type="entry name" value="MCMFAMILY"/>
</dbReference>
<dbReference type="InterPro" id="IPR027417">
    <property type="entry name" value="P-loop_NTPase"/>
</dbReference>
<accession>F8CCI1</accession>
<dbReference type="PANTHER" id="PTHR32039:SF7">
    <property type="entry name" value="COMPETENCE PROTEIN COMM"/>
    <property type="match status" value="1"/>
</dbReference>
<dbReference type="Gene3D" id="3.40.50.300">
    <property type="entry name" value="P-loop containing nucleotide triphosphate hydrolases"/>
    <property type="match status" value="2"/>
</dbReference>
<dbReference type="InterPro" id="IPR020568">
    <property type="entry name" value="Ribosomal_Su5_D2-typ_SF"/>
</dbReference>
<keyword evidence="2" id="KW-0067">ATP-binding</keyword>
<evidence type="ECO:0000256" key="1">
    <source>
        <dbReference type="ARBA" id="ARBA00022741"/>
    </source>
</evidence>
<name>F8CCI1_MYXFH</name>
<dbReference type="InterPro" id="IPR000523">
    <property type="entry name" value="Mg_chelatse_chII-like_cat_dom"/>
</dbReference>
<dbReference type="InterPro" id="IPR001208">
    <property type="entry name" value="MCM_dom"/>
</dbReference>